<sequence>MPVSQRARRGQPEQMSVDSLNEANGDDGLSDKHDVVINMVHALIAFGAPSHNIADYATDLINIIGMKGSVAYALDSTLVSFKNRDDMTYRTKLVTASNGIFLGACDDTFRVYQLIMARSMTPPDANRHLTALLSELAYFKSWRYLPLYGLASSFVCLFAFGGGWYDMGPSFLLGSFVTMLQDKVPKRVKPRDHFVVEVVAVFIATFCAHAFASIHHGNLFCYKPIAMSAIVSTLPGYACMVGTLELLHPSTSTTGVTRLVKAAALVVLLTYGISLSGNLWGLISKESQDQVCSQSVDPRWKFLFAPLTLVLMGVRNGSRLRQIPMQVVLGSAAYTVQTFVGNAAGPKIAMTAAAFTLGLLGNLYALIWNQFAFSAMVIGVLLLVPGGMSLEGPLIKEMFELVVALAMGLLLSGLAFYRWETPSAFFY</sequence>
<feature type="transmembrane region" description="Helical" evidence="3">
    <location>
        <begin position="398"/>
        <end position="419"/>
    </location>
</feature>
<feature type="transmembrane region" description="Helical" evidence="3">
    <location>
        <begin position="366"/>
        <end position="386"/>
    </location>
</feature>
<feature type="transmembrane region" description="Helical" evidence="3">
    <location>
        <begin position="226"/>
        <end position="247"/>
    </location>
</feature>
<evidence type="ECO:0000256" key="3">
    <source>
        <dbReference type="SAM" id="Phobius"/>
    </source>
</evidence>
<keyword evidence="3" id="KW-0472">Membrane</keyword>
<evidence type="ECO:0000256" key="2">
    <source>
        <dbReference type="SAM" id="MobiDB-lite"/>
    </source>
</evidence>
<feature type="transmembrane region" description="Helical" evidence="3">
    <location>
        <begin position="144"/>
        <end position="161"/>
    </location>
</feature>
<comment type="caution">
    <text evidence="5">The sequence shown here is derived from an EMBL/GenBank/DDBJ whole genome shotgun (WGS) entry which is preliminary data.</text>
</comment>
<reference evidence="5 6" key="1">
    <citation type="submission" date="2023-01" db="EMBL/GenBank/DDBJ databases">
        <title>Analysis of 21 Apiospora genomes using comparative genomics revels a genus with tremendous synthesis potential of carbohydrate active enzymes and secondary metabolites.</title>
        <authorList>
            <person name="Sorensen T."/>
        </authorList>
    </citation>
    <scope>NUCLEOTIDE SEQUENCE [LARGE SCALE GENOMIC DNA]</scope>
    <source>
        <strain evidence="5 6">CBS 33761</strain>
    </source>
</reference>
<feature type="domain" description="Threonine/serine exporter-like N-terminal" evidence="4">
    <location>
        <begin position="35"/>
        <end position="276"/>
    </location>
</feature>
<feature type="transmembrane region" description="Helical" evidence="3">
    <location>
        <begin position="259"/>
        <end position="280"/>
    </location>
</feature>
<keyword evidence="3" id="KW-0812">Transmembrane</keyword>
<dbReference type="InterPro" id="IPR010619">
    <property type="entry name" value="ThrE-like_N"/>
</dbReference>
<dbReference type="Pfam" id="PF06738">
    <property type="entry name" value="ThrE"/>
    <property type="match status" value="1"/>
</dbReference>
<keyword evidence="6" id="KW-1185">Reference proteome</keyword>
<evidence type="ECO:0000259" key="4">
    <source>
        <dbReference type="Pfam" id="PF06738"/>
    </source>
</evidence>
<comment type="similarity">
    <text evidence="1">Belongs to the ThrE exporter (TC 2.A.79) family.</text>
</comment>
<feature type="region of interest" description="Disordered" evidence="2">
    <location>
        <begin position="1"/>
        <end position="27"/>
    </location>
</feature>
<name>A0ABR1RXT6_9PEZI</name>
<evidence type="ECO:0000313" key="6">
    <source>
        <dbReference type="Proteomes" id="UP001444661"/>
    </source>
</evidence>
<evidence type="ECO:0000256" key="1">
    <source>
        <dbReference type="ARBA" id="ARBA00034125"/>
    </source>
</evidence>
<proteinExistence type="inferred from homology"/>
<organism evidence="5 6">
    <name type="scientific">Apiospora rasikravindrae</name>
    <dbReference type="NCBI Taxonomy" id="990691"/>
    <lineage>
        <taxon>Eukaryota</taxon>
        <taxon>Fungi</taxon>
        <taxon>Dikarya</taxon>
        <taxon>Ascomycota</taxon>
        <taxon>Pezizomycotina</taxon>
        <taxon>Sordariomycetes</taxon>
        <taxon>Xylariomycetidae</taxon>
        <taxon>Amphisphaeriales</taxon>
        <taxon>Apiosporaceae</taxon>
        <taxon>Apiospora</taxon>
    </lineage>
</organism>
<dbReference type="Proteomes" id="UP001444661">
    <property type="component" value="Unassembled WGS sequence"/>
</dbReference>
<dbReference type="PANTHER" id="PTHR31082">
    <property type="entry name" value="PHEROMONE-REGULATED MEMBRANE PROTEIN 10"/>
    <property type="match status" value="1"/>
</dbReference>
<feature type="compositionally biased region" description="Polar residues" evidence="2">
    <location>
        <begin position="13"/>
        <end position="22"/>
    </location>
</feature>
<keyword evidence="3" id="KW-1133">Transmembrane helix</keyword>
<protein>
    <recommendedName>
        <fullName evidence="4">Threonine/serine exporter-like N-terminal domain-containing protein</fullName>
    </recommendedName>
</protein>
<gene>
    <name evidence="5" type="ORF">PG993_013503</name>
</gene>
<feature type="transmembrane region" description="Helical" evidence="3">
    <location>
        <begin position="194"/>
        <end position="214"/>
    </location>
</feature>
<evidence type="ECO:0000313" key="5">
    <source>
        <dbReference type="EMBL" id="KAK8022736.1"/>
    </source>
</evidence>
<accession>A0ABR1RXT6</accession>
<dbReference type="InterPro" id="IPR051361">
    <property type="entry name" value="ThrE/Ser_Exporter"/>
</dbReference>
<dbReference type="PANTHER" id="PTHR31082:SF4">
    <property type="entry name" value="PHEROMONE-REGULATED MEMBRANE PROTEIN 10"/>
    <property type="match status" value="1"/>
</dbReference>
<dbReference type="EMBL" id="JAQQWK010000012">
    <property type="protein sequence ID" value="KAK8022736.1"/>
    <property type="molecule type" value="Genomic_DNA"/>
</dbReference>